<dbReference type="STRING" id="158441.A0A226DHL3"/>
<sequence>MENELLIEKATEDDIPILNEFINACYIGNDDNGPDTSSPEWTSVSKLIGGRRTTPEFLLKDMQNLDITIFKCTAKSDLQLVASCRAHNTDEDTIYSEMLCVSPTCQGKGVGKLMVAKVEELGRELKCKYHKIQVFSCRKGLIEWYEKLGFKENGKQIPLPGPTERAWFIKSDVTILIEMQKSL</sequence>
<accession>A0A226DHL3</accession>
<dbReference type="AlphaFoldDB" id="A0A226DHL3"/>
<dbReference type="InterPro" id="IPR050276">
    <property type="entry name" value="MshD_Acetyltransferase"/>
</dbReference>
<dbReference type="SUPFAM" id="SSF55729">
    <property type="entry name" value="Acyl-CoA N-acyltransferases (Nat)"/>
    <property type="match status" value="1"/>
</dbReference>
<gene>
    <name evidence="2" type="ORF">Fcan01_21172</name>
</gene>
<name>A0A226DHL3_FOLCA</name>
<comment type="caution">
    <text evidence="2">The sequence shown here is derived from an EMBL/GenBank/DDBJ whole genome shotgun (WGS) entry which is preliminary data.</text>
</comment>
<evidence type="ECO:0000313" key="2">
    <source>
        <dbReference type="EMBL" id="OXA44091.1"/>
    </source>
</evidence>
<evidence type="ECO:0000313" key="3">
    <source>
        <dbReference type="Proteomes" id="UP000198287"/>
    </source>
</evidence>
<dbReference type="Pfam" id="PF00583">
    <property type="entry name" value="Acetyltransf_1"/>
    <property type="match status" value="1"/>
</dbReference>
<dbReference type="Gene3D" id="3.40.630.30">
    <property type="match status" value="1"/>
</dbReference>
<dbReference type="EMBL" id="LNIX01000020">
    <property type="protein sequence ID" value="OXA44091.1"/>
    <property type="molecule type" value="Genomic_DNA"/>
</dbReference>
<dbReference type="InterPro" id="IPR016181">
    <property type="entry name" value="Acyl_CoA_acyltransferase"/>
</dbReference>
<organism evidence="2 3">
    <name type="scientific">Folsomia candida</name>
    <name type="common">Springtail</name>
    <dbReference type="NCBI Taxonomy" id="158441"/>
    <lineage>
        <taxon>Eukaryota</taxon>
        <taxon>Metazoa</taxon>
        <taxon>Ecdysozoa</taxon>
        <taxon>Arthropoda</taxon>
        <taxon>Hexapoda</taxon>
        <taxon>Collembola</taxon>
        <taxon>Entomobryomorpha</taxon>
        <taxon>Isotomoidea</taxon>
        <taxon>Isotomidae</taxon>
        <taxon>Proisotominae</taxon>
        <taxon>Folsomia</taxon>
    </lineage>
</organism>
<dbReference type="PROSITE" id="PS51186">
    <property type="entry name" value="GNAT"/>
    <property type="match status" value="1"/>
</dbReference>
<dbReference type="InterPro" id="IPR000182">
    <property type="entry name" value="GNAT_dom"/>
</dbReference>
<dbReference type="CDD" id="cd04301">
    <property type="entry name" value="NAT_SF"/>
    <property type="match status" value="1"/>
</dbReference>
<reference evidence="2 3" key="1">
    <citation type="submission" date="2015-12" db="EMBL/GenBank/DDBJ databases">
        <title>The genome of Folsomia candida.</title>
        <authorList>
            <person name="Faddeeva A."/>
            <person name="Derks M.F."/>
            <person name="Anvar Y."/>
            <person name="Smit S."/>
            <person name="Van Straalen N."/>
            <person name="Roelofs D."/>
        </authorList>
    </citation>
    <scope>NUCLEOTIDE SEQUENCE [LARGE SCALE GENOMIC DNA]</scope>
    <source>
        <strain evidence="2 3">VU population</strain>
        <tissue evidence="2">Whole body</tissue>
    </source>
</reference>
<keyword evidence="3" id="KW-1185">Reference proteome</keyword>
<evidence type="ECO:0000259" key="1">
    <source>
        <dbReference type="PROSITE" id="PS51186"/>
    </source>
</evidence>
<dbReference type="Proteomes" id="UP000198287">
    <property type="component" value="Unassembled WGS sequence"/>
</dbReference>
<dbReference type="GO" id="GO:0016747">
    <property type="term" value="F:acyltransferase activity, transferring groups other than amino-acyl groups"/>
    <property type="evidence" value="ECO:0007669"/>
    <property type="project" value="InterPro"/>
</dbReference>
<protein>
    <submittedName>
        <fullName evidence="2">Putative glucosamine 6-phosphate N-acetyltransferase</fullName>
    </submittedName>
</protein>
<feature type="domain" description="N-acetyltransferase" evidence="1">
    <location>
        <begin position="5"/>
        <end position="183"/>
    </location>
</feature>
<keyword evidence="2" id="KW-0808">Transferase</keyword>
<dbReference type="PANTHER" id="PTHR43617">
    <property type="entry name" value="L-AMINO ACID N-ACETYLTRANSFERASE"/>
    <property type="match status" value="1"/>
</dbReference>
<proteinExistence type="predicted"/>